<keyword evidence="4 8" id="KW-1133">Transmembrane helix</keyword>
<feature type="transmembrane region" description="Helical" evidence="8">
    <location>
        <begin position="7"/>
        <end position="31"/>
    </location>
</feature>
<dbReference type="PANTHER" id="PTHR22777">
    <property type="entry name" value="HEMOLYSIN-RELATED"/>
    <property type="match status" value="1"/>
</dbReference>
<dbReference type="InterPro" id="IPR044751">
    <property type="entry name" value="Ion_transp-like_CBS"/>
</dbReference>
<dbReference type="InterPro" id="IPR000644">
    <property type="entry name" value="CBS_dom"/>
</dbReference>
<dbReference type="Pfam" id="PF01595">
    <property type="entry name" value="CNNM"/>
    <property type="match status" value="1"/>
</dbReference>
<dbReference type="SUPFAM" id="SSF54631">
    <property type="entry name" value="CBS-domain pair"/>
    <property type="match status" value="1"/>
</dbReference>
<evidence type="ECO:0000256" key="2">
    <source>
        <dbReference type="ARBA" id="ARBA00022692"/>
    </source>
</evidence>
<name>A0A3B0QZQ4_9ZZZZ</name>
<dbReference type="SUPFAM" id="SSF56176">
    <property type="entry name" value="FAD-binding/transporter-associated domain-like"/>
    <property type="match status" value="1"/>
</dbReference>
<evidence type="ECO:0000259" key="10">
    <source>
        <dbReference type="PROSITE" id="PS51846"/>
    </source>
</evidence>
<dbReference type="Gene3D" id="3.10.580.10">
    <property type="entry name" value="CBS-domain"/>
    <property type="match status" value="1"/>
</dbReference>
<gene>
    <name evidence="11" type="ORF">MNBD_DELTA01-134</name>
</gene>
<feature type="domain" description="CBS" evidence="9">
    <location>
        <begin position="289"/>
        <end position="346"/>
    </location>
</feature>
<evidence type="ECO:0000256" key="7">
    <source>
        <dbReference type="SAM" id="MobiDB-lite"/>
    </source>
</evidence>
<feature type="transmembrane region" description="Helical" evidence="8">
    <location>
        <begin position="62"/>
        <end position="86"/>
    </location>
</feature>
<evidence type="ECO:0000259" key="9">
    <source>
        <dbReference type="PROSITE" id="PS51371"/>
    </source>
</evidence>
<comment type="subcellular location">
    <subcellularLocation>
        <location evidence="1">Membrane</location>
        <topology evidence="1">Multi-pass membrane protein</topology>
    </subcellularLocation>
</comment>
<dbReference type="PROSITE" id="PS51371">
    <property type="entry name" value="CBS"/>
    <property type="match status" value="2"/>
</dbReference>
<dbReference type="InterPro" id="IPR046342">
    <property type="entry name" value="CBS_dom_sf"/>
</dbReference>
<dbReference type="Pfam" id="PF00571">
    <property type="entry name" value="CBS"/>
    <property type="match status" value="2"/>
</dbReference>
<evidence type="ECO:0000256" key="4">
    <source>
        <dbReference type="ARBA" id="ARBA00022989"/>
    </source>
</evidence>
<dbReference type="PANTHER" id="PTHR22777:SF17">
    <property type="entry name" value="UPF0053 PROTEIN SLL0260"/>
    <property type="match status" value="1"/>
</dbReference>
<keyword evidence="5" id="KW-0129">CBS domain</keyword>
<dbReference type="EMBL" id="UOEA01000097">
    <property type="protein sequence ID" value="VAV85752.1"/>
    <property type="molecule type" value="Genomic_DNA"/>
</dbReference>
<evidence type="ECO:0000256" key="3">
    <source>
        <dbReference type="ARBA" id="ARBA00022737"/>
    </source>
</evidence>
<proteinExistence type="predicted"/>
<evidence type="ECO:0000313" key="11">
    <source>
        <dbReference type="EMBL" id="VAV85752.1"/>
    </source>
</evidence>
<dbReference type="GO" id="GO:0050660">
    <property type="term" value="F:flavin adenine dinucleotide binding"/>
    <property type="evidence" value="ECO:0007669"/>
    <property type="project" value="InterPro"/>
</dbReference>
<evidence type="ECO:0000256" key="5">
    <source>
        <dbReference type="ARBA" id="ARBA00023122"/>
    </source>
</evidence>
<dbReference type="Gene3D" id="3.30.465.10">
    <property type="match status" value="1"/>
</dbReference>
<feature type="transmembrane region" description="Helical" evidence="8">
    <location>
        <begin position="107"/>
        <end position="125"/>
    </location>
</feature>
<dbReference type="GO" id="GO:0005886">
    <property type="term" value="C:plasma membrane"/>
    <property type="evidence" value="ECO:0007669"/>
    <property type="project" value="TreeGrafter"/>
</dbReference>
<organism evidence="11">
    <name type="scientific">hydrothermal vent metagenome</name>
    <dbReference type="NCBI Taxonomy" id="652676"/>
    <lineage>
        <taxon>unclassified sequences</taxon>
        <taxon>metagenomes</taxon>
        <taxon>ecological metagenomes</taxon>
    </lineage>
</organism>
<dbReference type="AlphaFoldDB" id="A0A3B0QZQ4"/>
<evidence type="ECO:0000256" key="6">
    <source>
        <dbReference type="ARBA" id="ARBA00023136"/>
    </source>
</evidence>
<keyword evidence="2 8" id="KW-0812">Transmembrane</keyword>
<feature type="domain" description="CBS" evidence="9">
    <location>
        <begin position="225"/>
        <end position="284"/>
    </location>
</feature>
<feature type="domain" description="CNNM transmembrane" evidence="10">
    <location>
        <begin position="2"/>
        <end position="206"/>
    </location>
</feature>
<keyword evidence="3" id="KW-0677">Repeat</keyword>
<dbReference type="PROSITE" id="PS51846">
    <property type="entry name" value="CNNM"/>
    <property type="match status" value="1"/>
</dbReference>
<dbReference type="InterPro" id="IPR036318">
    <property type="entry name" value="FAD-bd_PCMH-like_sf"/>
</dbReference>
<keyword evidence="6 8" id="KW-0472">Membrane</keyword>
<sequence>MSIGSLFLEVLFIVFLVVINGFFSCAEIAIISAKRSVLDKLSSEGNESAKLVLDMKNEPERFLATIQIGVTFVSTLGSVVGGVIAVKHLKPVFTIIPISLIRDGAELIALTIVVVILSYALLVVGELAPKSLALKYAERIACFAAKPLSLLSKCTGLIVGVLTSSTRFALKSIGVKDTTGEVFLPREEIRYHIREGRAHGVLEETEAALLHGVFNFADTTVKEVMVPKPQFTAIDLNTPEDEILHFMTESGFSRYPVYRDNLNHIVGILFNKDVFRVLESDKELVLSETIRAPYFVPNSIMISRLLREMQRRKLHMAIVVDENGEVDGLVTIEDILEEIVGEIEDEYDVEKGGLIERQRDGTMVIDASVSLLDLNDAGVPFSEDECKEFNTLAGFMLGKLQRIPRGGEFTTHKGYRFTVVDMEQFRIAKVKAELLLRPDIKTRASRSRASRAAQGQSPTPPNGIRKPEAET</sequence>
<accession>A0A3B0QZQ4</accession>
<feature type="region of interest" description="Disordered" evidence="7">
    <location>
        <begin position="443"/>
        <end position="471"/>
    </location>
</feature>
<evidence type="ECO:0000256" key="8">
    <source>
        <dbReference type="SAM" id="Phobius"/>
    </source>
</evidence>
<dbReference type="FunFam" id="3.10.580.10:FF:000002">
    <property type="entry name" value="Magnesium/cobalt efflux protein CorC"/>
    <property type="match status" value="1"/>
</dbReference>
<evidence type="ECO:0000256" key="1">
    <source>
        <dbReference type="ARBA" id="ARBA00004141"/>
    </source>
</evidence>
<dbReference type="InterPro" id="IPR002550">
    <property type="entry name" value="CNNM"/>
</dbReference>
<dbReference type="InterPro" id="IPR016169">
    <property type="entry name" value="FAD-bd_PCMH_sub2"/>
</dbReference>
<protein>
    <submittedName>
        <fullName evidence="11">Magnesium and cobalt efflux protein CorC</fullName>
    </submittedName>
</protein>
<dbReference type="InterPro" id="IPR005170">
    <property type="entry name" value="Transptr-assoc_dom"/>
</dbReference>
<dbReference type="Pfam" id="PF03471">
    <property type="entry name" value="CorC_HlyC"/>
    <property type="match status" value="1"/>
</dbReference>
<dbReference type="CDD" id="cd04590">
    <property type="entry name" value="CBS_pair_CorC_HlyC_assoc"/>
    <property type="match status" value="1"/>
</dbReference>
<reference evidence="11" key="1">
    <citation type="submission" date="2018-06" db="EMBL/GenBank/DDBJ databases">
        <authorList>
            <person name="Zhirakovskaya E."/>
        </authorList>
    </citation>
    <scope>NUCLEOTIDE SEQUENCE</scope>
</reference>
<dbReference type="SMART" id="SM01091">
    <property type="entry name" value="CorC_HlyC"/>
    <property type="match status" value="1"/>
</dbReference>